<proteinExistence type="predicted"/>
<dbReference type="SUPFAM" id="SSF74653">
    <property type="entry name" value="TolA/TonB C-terminal domain"/>
    <property type="match status" value="1"/>
</dbReference>
<dbReference type="Pfam" id="PF03544">
    <property type="entry name" value="TonB_C"/>
    <property type="match status" value="1"/>
</dbReference>
<dbReference type="GO" id="GO:0016020">
    <property type="term" value="C:membrane"/>
    <property type="evidence" value="ECO:0007669"/>
    <property type="project" value="UniProtKB-SubCell"/>
</dbReference>
<feature type="transmembrane region" description="Helical" evidence="6">
    <location>
        <begin position="35"/>
        <end position="57"/>
    </location>
</feature>
<feature type="compositionally biased region" description="Basic and acidic residues" evidence="5">
    <location>
        <begin position="81"/>
        <end position="90"/>
    </location>
</feature>
<gene>
    <name evidence="8" type="ORF">HZF05_00540</name>
</gene>
<evidence type="ECO:0000256" key="4">
    <source>
        <dbReference type="ARBA" id="ARBA00023136"/>
    </source>
</evidence>
<sequence length="192" mass="21684">MRYGDRRRSRPFDAWDPYSDDPAPPRRNRYAPRRLIRIAIPLLIAGAALGKDLWHIFEPDRPATMDRAAPSDTNFQPVRPIADRPQRPDPRTALPRRAMAEDSPGSWFTDDDYPPSALRDNLQGPVTFRYTVGADGLARDCRVTKSSGSVVLDGTACGVFTLHARYWPARDRAGRVVAESDTQTVRWQIPKD</sequence>
<keyword evidence="4 6" id="KW-0472">Membrane</keyword>
<dbReference type="NCBIfam" id="TIGR01352">
    <property type="entry name" value="tonB_Cterm"/>
    <property type="match status" value="1"/>
</dbReference>
<evidence type="ECO:0000313" key="9">
    <source>
        <dbReference type="Proteomes" id="UP000570166"/>
    </source>
</evidence>
<name>A0A838L2C6_9SPHN</name>
<dbReference type="GO" id="GO:0055085">
    <property type="term" value="P:transmembrane transport"/>
    <property type="evidence" value="ECO:0007669"/>
    <property type="project" value="InterPro"/>
</dbReference>
<evidence type="ECO:0000256" key="2">
    <source>
        <dbReference type="ARBA" id="ARBA00022692"/>
    </source>
</evidence>
<evidence type="ECO:0000259" key="7">
    <source>
        <dbReference type="PROSITE" id="PS52015"/>
    </source>
</evidence>
<feature type="compositionally biased region" description="Basic and acidic residues" evidence="5">
    <location>
        <begin position="1"/>
        <end position="13"/>
    </location>
</feature>
<reference evidence="8 9" key="1">
    <citation type="submission" date="2020-07" db="EMBL/GenBank/DDBJ databases">
        <authorList>
            <person name="Sun Q."/>
        </authorList>
    </citation>
    <scope>NUCLEOTIDE SEQUENCE [LARGE SCALE GENOMIC DNA]</scope>
    <source>
        <strain evidence="8 9">CGMCC 1.13654</strain>
    </source>
</reference>
<organism evidence="8 9">
    <name type="scientific">Sphingomonas chungangi</name>
    <dbReference type="NCBI Taxonomy" id="2683589"/>
    <lineage>
        <taxon>Bacteria</taxon>
        <taxon>Pseudomonadati</taxon>
        <taxon>Pseudomonadota</taxon>
        <taxon>Alphaproteobacteria</taxon>
        <taxon>Sphingomonadales</taxon>
        <taxon>Sphingomonadaceae</taxon>
        <taxon>Sphingomonas</taxon>
    </lineage>
</organism>
<evidence type="ECO:0000256" key="5">
    <source>
        <dbReference type="SAM" id="MobiDB-lite"/>
    </source>
</evidence>
<protein>
    <submittedName>
        <fullName evidence="8">TonB family protein</fullName>
    </submittedName>
</protein>
<keyword evidence="3 6" id="KW-1133">Transmembrane helix</keyword>
<keyword evidence="2 6" id="KW-0812">Transmembrane</keyword>
<keyword evidence="9" id="KW-1185">Reference proteome</keyword>
<dbReference type="InterPro" id="IPR037682">
    <property type="entry name" value="TonB_C"/>
</dbReference>
<dbReference type="InterPro" id="IPR006260">
    <property type="entry name" value="TonB/TolA_C"/>
</dbReference>
<comment type="subcellular location">
    <subcellularLocation>
        <location evidence="1">Membrane</location>
        <topology evidence="1">Single-pass membrane protein</topology>
    </subcellularLocation>
</comment>
<dbReference type="AlphaFoldDB" id="A0A838L2C6"/>
<dbReference type="Gene3D" id="3.30.1150.10">
    <property type="match status" value="1"/>
</dbReference>
<dbReference type="EMBL" id="JACEIB010000001">
    <property type="protein sequence ID" value="MBA2932569.1"/>
    <property type="molecule type" value="Genomic_DNA"/>
</dbReference>
<feature type="domain" description="TonB C-terminal" evidence="7">
    <location>
        <begin position="98"/>
        <end position="192"/>
    </location>
</feature>
<dbReference type="PROSITE" id="PS52015">
    <property type="entry name" value="TONB_CTD"/>
    <property type="match status" value="1"/>
</dbReference>
<evidence type="ECO:0000256" key="6">
    <source>
        <dbReference type="SAM" id="Phobius"/>
    </source>
</evidence>
<feature type="region of interest" description="Disordered" evidence="5">
    <location>
        <begin position="65"/>
        <end position="113"/>
    </location>
</feature>
<evidence type="ECO:0000256" key="3">
    <source>
        <dbReference type="ARBA" id="ARBA00022989"/>
    </source>
</evidence>
<comment type="caution">
    <text evidence="8">The sequence shown here is derived from an EMBL/GenBank/DDBJ whole genome shotgun (WGS) entry which is preliminary data.</text>
</comment>
<evidence type="ECO:0000313" key="8">
    <source>
        <dbReference type="EMBL" id="MBA2932569.1"/>
    </source>
</evidence>
<evidence type="ECO:0000256" key="1">
    <source>
        <dbReference type="ARBA" id="ARBA00004167"/>
    </source>
</evidence>
<dbReference type="Proteomes" id="UP000570166">
    <property type="component" value="Unassembled WGS sequence"/>
</dbReference>
<feature type="region of interest" description="Disordered" evidence="5">
    <location>
        <begin position="1"/>
        <end position="28"/>
    </location>
</feature>
<accession>A0A838L2C6</accession>